<gene>
    <name evidence="1" type="ORF">INT80_06210</name>
</gene>
<reference evidence="1" key="1">
    <citation type="submission" date="2020-11" db="EMBL/GenBank/DDBJ databases">
        <title>Gallibacterium anatis 1637, full genome, WGS.</title>
        <authorList>
            <person name="Laishevtcev A.I."/>
            <person name="Yakimova E.A."/>
            <person name="Petkovich D."/>
            <person name="Stepanova T.V."/>
            <person name="Kalendr R.S."/>
            <person name="Rubalsky E.O."/>
            <person name="Zulkarneev E.R."/>
            <person name="Aleshkin A.V."/>
        </authorList>
    </citation>
    <scope>NUCLEOTIDE SEQUENCE</scope>
    <source>
        <strain evidence="1">1637</strain>
    </source>
</reference>
<dbReference type="AlphaFoldDB" id="A0A930Y522"/>
<accession>A0A930Y522</accession>
<proteinExistence type="predicted"/>
<organism evidence="1">
    <name type="scientific">Gallibacterium anatis</name>
    <dbReference type="NCBI Taxonomy" id="750"/>
    <lineage>
        <taxon>Bacteria</taxon>
        <taxon>Pseudomonadati</taxon>
        <taxon>Pseudomonadota</taxon>
        <taxon>Gammaproteobacteria</taxon>
        <taxon>Pasteurellales</taxon>
        <taxon>Pasteurellaceae</taxon>
        <taxon>Gallibacterium</taxon>
    </lineage>
</organism>
<name>A0A930Y522_9PAST</name>
<evidence type="ECO:0000313" key="1">
    <source>
        <dbReference type="EMBL" id="MBF4102546.1"/>
    </source>
</evidence>
<dbReference type="EMBL" id="JADION010000014">
    <property type="protein sequence ID" value="MBF4102546.1"/>
    <property type="molecule type" value="Genomic_DNA"/>
</dbReference>
<protein>
    <submittedName>
        <fullName evidence="1">Uncharacterized protein</fullName>
    </submittedName>
</protein>
<comment type="caution">
    <text evidence="1">The sequence shown here is derived from an EMBL/GenBank/DDBJ whole genome shotgun (WGS) entry which is preliminary data.</text>
</comment>
<sequence>MIYQDDLTPALMQQEGCEKLGDALVATLARKELHGTHGESTIQLVINI</sequence>